<keyword evidence="11" id="KW-0072">Autophagy</keyword>
<feature type="active site" description="Nucleophile" evidence="13">
    <location>
        <position position="290"/>
    </location>
</feature>
<dbReference type="PIRSF" id="PIRSF016308">
    <property type="entry name" value="UBP"/>
    <property type="match status" value="1"/>
</dbReference>
<dbReference type="PANTHER" id="PTHR21646:SF105">
    <property type="entry name" value="UBIQUITIN CARBOXYL-TERMINAL HYDROLASE 13"/>
    <property type="match status" value="1"/>
</dbReference>
<accession>A0A803YJ00</accession>
<dbReference type="Gene3D" id="3.30.40.10">
    <property type="entry name" value="Zinc/RING finger domain, C3HC4 (zinc finger)"/>
    <property type="match status" value="2"/>
</dbReference>
<feature type="domain" description="UBA" evidence="18">
    <location>
        <begin position="611"/>
        <end position="652"/>
    </location>
</feature>
<reference evidence="21" key="3">
    <citation type="submission" date="2025-09" db="UniProtKB">
        <authorList>
            <consortium name="Ensembl"/>
        </authorList>
    </citation>
    <scope>IDENTIFICATION</scope>
</reference>
<dbReference type="Gene3D" id="1.10.8.10">
    <property type="entry name" value="DNA helicase RuvA subunit, C-terminal domain"/>
    <property type="match status" value="2"/>
</dbReference>
<evidence type="ECO:0000256" key="3">
    <source>
        <dbReference type="ARBA" id="ARBA00022670"/>
    </source>
</evidence>
<keyword evidence="9 12" id="KW-0788">Thiol protease</keyword>
<reference evidence="21" key="2">
    <citation type="submission" date="2025-08" db="UniProtKB">
        <authorList>
            <consortium name="Ensembl"/>
        </authorList>
    </citation>
    <scope>IDENTIFICATION</scope>
</reference>
<dbReference type="GO" id="GO:0006914">
    <property type="term" value="P:autophagy"/>
    <property type="evidence" value="ECO:0007669"/>
    <property type="project" value="UniProtKB-KW"/>
</dbReference>
<feature type="active site" description="Proton acceptor" evidence="13">
    <location>
        <position position="786"/>
    </location>
</feature>
<comment type="similarity">
    <text evidence="2 12 16">Belongs to the peptidase C19 family.</text>
</comment>
<dbReference type="GO" id="GO:0008270">
    <property type="term" value="F:zinc ion binding"/>
    <property type="evidence" value="ECO:0007669"/>
    <property type="project" value="UniProtKB-UniRule"/>
</dbReference>
<keyword evidence="10 12" id="KW-0862">Zinc</keyword>
<dbReference type="FunFam" id="3.30.40.10:FF:000026">
    <property type="entry name" value="Ubiquitin carboxyl-terminal hydrolase"/>
    <property type="match status" value="1"/>
</dbReference>
<dbReference type="InterPro" id="IPR018200">
    <property type="entry name" value="USP_CS"/>
</dbReference>
<feature type="domain" description="USP" evidence="19">
    <location>
        <begin position="281"/>
        <end position="824"/>
    </location>
</feature>
<evidence type="ECO:0000256" key="10">
    <source>
        <dbReference type="ARBA" id="ARBA00022833"/>
    </source>
</evidence>
<dbReference type="Gene3D" id="3.90.70.10">
    <property type="entry name" value="Cysteine proteinases"/>
    <property type="match status" value="2"/>
</dbReference>
<keyword evidence="22" id="KW-1185">Reference proteome</keyword>
<dbReference type="Ensembl" id="ENSMGAT00000036513.1">
    <property type="protein sequence ID" value="ENSMGAP00000031748.1"/>
    <property type="gene ID" value="ENSMGAG00000009725.3"/>
</dbReference>
<keyword evidence="8 12" id="KW-0378">Hydrolase</keyword>
<dbReference type="InterPro" id="IPR028889">
    <property type="entry name" value="USP"/>
</dbReference>
<keyword evidence="17" id="KW-1133">Transmembrane helix</keyword>
<dbReference type="InterPro" id="IPR015940">
    <property type="entry name" value="UBA"/>
</dbReference>
<organism evidence="21 22">
    <name type="scientific">Meleagris gallopavo</name>
    <name type="common">Wild turkey</name>
    <dbReference type="NCBI Taxonomy" id="9103"/>
    <lineage>
        <taxon>Eukaryota</taxon>
        <taxon>Metazoa</taxon>
        <taxon>Chordata</taxon>
        <taxon>Craniata</taxon>
        <taxon>Vertebrata</taxon>
        <taxon>Euteleostomi</taxon>
        <taxon>Archelosauria</taxon>
        <taxon>Archosauria</taxon>
        <taxon>Dinosauria</taxon>
        <taxon>Saurischia</taxon>
        <taxon>Theropoda</taxon>
        <taxon>Coelurosauria</taxon>
        <taxon>Aves</taxon>
        <taxon>Neognathae</taxon>
        <taxon>Galloanserae</taxon>
        <taxon>Galliformes</taxon>
        <taxon>Phasianidae</taxon>
        <taxon>Meleagridinae</taxon>
        <taxon>Meleagris</taxon>
    </lineage>
</organism>
<dbReference type="FunFam" id="3.90.70.10:FF:000042">
    <property type="entry name" value="Ubiquitin carboxyl-terminal hydrolase"/>
    <property type="match status" value="1"/>
</dbReference>
<feature type="binding site" evidence="14">
    <location>
        <position position="189"/>
    </location>
    <ligand>
        <name>Zn(2+)</name>
        <dbReference type="ChEBI" id="CHEBI:29105"/>
    </ligand>
</feature>
<evidence type="ECO:0000259" key="19">
    <source>
        <dbReference type="PROSITE" id="PS50235"/>
    </source>
</evidence>
<dbReference type="PROSITE" id="PS50271">
    <property type="entry name" value="ZF_UBP"/>
    <property type="match status" value="1"/>
</dbReference>
<feature type="binding site" evidence="14">
    <location>
        <position position="176"/>
    </location>
    <ligand>
        <name>Zn(2+)</name>
        <dbReference type="ChEBI" id="CHEBI:29105"/>
    </ligand>
</feature>
<dbReference type="InterPro" id="IPR016652">
    <property type="entry name" value="Ubiquitinyl_hydrolase"/>
</dbReference>
<dbReference type="CDD" id="cd14386">
    <property type="entry name" value="UBA2_UBP5"/>
    <property type="match status" value="1"/>
</dbReference>
<feature type="binding site" evidence="14">
    <location>
        <position position="159"/>
    </location>
    <ligand>
        <name>Zn(2+)</name>
        <dbReference type="ChEBI" id="CHEBI:29105"/>
    </ligand>
</feature>
<name>A0A803YJ00_MELGA</name>
<evidence type="ECO:0000256" key="8">
    <source>
        <dbReference type="ARBA" id="ARBA00022801"/>
    </source>
</evidence>
<evidence type="ECO:0000256" key="11">
    <source>
        <dbReference type="ARBA" id="ARBA00023006"/>
    </source>
</evidence>
<dbReference type="GO" id="GO:0016579">
    <property type="term" value="P:protein deubiquitination"/>
    <property type="evidence" value="ECO:0007669"/>
    <property type="project" value="InterPro"/>
</dbReference>
<evidence type="ECO:0000256" key="7">
    <source>
        <dbReference type="ARBA" id="ARBA00022786"/>
    </source>
</evidence>
<feature type="domain" description="UBA" evidence="18">
    <location>
        <begin position="686"/>
        <end position="726"/>
    </location>
</feature>
<dbReference type="GO" id="GO:0004843">
    <property type="term" value="F:cysteine-type deubiquitinase activity"/>
    <property type="evidence" value="ECO:0007669"/>
    <property type="project" value="UniProtKB-UniRule"/>
</dbReference>
<keyword evidence="3 12" id="KW-0645">Protease</keyword>
<evidence type="ECO:0000256" key="9">
    <source>
        <dbReference type="ARBA" id="ARBA00022807"/>
    </source>
</evidence>
<dbReference type="OrthoDB" id="361536at2759"/>
<keyword evidence="5" id="KW-0677">Repeat</keyword>
<dbReference type="SMART" id="SM00290">
    <property type="entry name" value="ZnF_UBP"/>
    <property type="match status" value="1"/>
</dbReference>
<dbReference type="PROSITE" id="PS50030">
    <property type="entry name" value="UBA"/>
    <property type="match status" value="2"/>
</dbReference>
<dbReference type="SUPFAM" id="SSF57850">
    <property type="entry name" value="RING/U-box"/>
    <property type="match status" value="1"/>
</dbReference>
<evidence type="ECO:0000256" key="13">
    <source>
        <dbReference type="PIRSR" id="PIRSR016308-1"/>
    </source>
</evidence>
<comment type="catalytic activity">
    <reaction evidence="1 12 16">
        <text>Thiol-dependent hydrolysis of ester, thioester, amide, peptide and isopeptide bonds formed by the C-terminal Gly of ubiquitin (a 76-residue protein attached to proteins as an intracellular targeting signal).</text>
        <dbReference type="EC" id="3.4.19.12"/>
    </reaction>
</comment>
<keyword evidence="17" id="KW-0472">Membrane</keyword>
<dbReference type="FunFam" id="1.10.8.10:FF:000016">
    <property type="entry name" value="Ubiquitin carboxyl-terminal hydrolase"/>
    <property type="match status" value="1"/>
</dbReference>
<evidence type="ECO:0000259" key="20">
    <source>
        <dbReference type="PROSITE" id="PS50271"/>
    </source>
</evidence>
<dbReference type="PROSITE" id="PS00973">
    <property type="entry name" value="USP_2"/>
    <property type="match status" value="1"/>
</dbReference>
<dbReference type="EC" id="3.4.19.12" evidence="12 16"/>
<dbReference type="SMART" id="SM00165">
    <property type="entry name" value="UBA"/>
    <property type="match status" value="2"/>
</dbReference>
<gene>
    <name evidence="21" type="primary">USP13</name>
</gene>
<dbReference type="CDD" id="cd02658">
    <property type="entry name" value="Peptidase_C19B"/>
    <property type="match status" value="1"/>
</dbReference>
<dbReference type="Proteomes" id="UP000001645">
    <property type="component" value="Chromosome 11"/>
</dbReference>
<keyword evidence="6 15" id="KW-0863">Zinc-finger</keyword>
<dbReference type="PROSITE" id="PS00972">
    <property type="entry name" value="USP_1"/>
    <property type="match status" value="1"/>
</dbReference>
<dbReference type="CDD" id="cd14384">
    <property type="entry name" value="UBA1_UBP13"/>
    <property type="match status" value="1"/>
</dbReference>
<reference evidence="21 22" key="1">
    <citation type="journal article" date="2010" name="PLoS Biol.">
        <title>Multi-platform next-generation sequencing of the domestic turkey (Meleagris gallopavo): genome assembly and analysis.</title>
        <authorList>
            <person name="Dalloul R.A."/>
            <person name="Long J.A."/>
            <person name="Zimin A.V."/>
            <person name="Aslam L."/>
            <person name="Beal K."/>
            <person name="Blomberg L.A."/>
            <person name="Bouffard P."/>
            <person name="Burt D.W."/>
            <person name="Crasta O."/>
            <person name="Crooijmans R.P."/>
            <person name="Cooper K."/>
            <person name="Coulombe R.A."/>
            <person name="De S."/>
            <person name="Delany M.E."/>
            <person name="Dodgson J.B."/>
            <person name="Dong J.J."/>
            <person name="Evans C."/>
            <person name="Frederickson K.M."/>
            <person name="Flicek P."/>
            <person name="Florea L."/>
            <person name="Folkerts O."/>
            <person name="Groenen M.A."/>
            <person name="Harkins T.T."/>
            <person name="Herrero J."/>
            <person name="Hoffmann S."/>
            <person name="Megens H.J."/>
            <person name="Jiang A."/>
            <person name="de Jong P."/>
            <person name="Kaiser P."/>
            <person name="Kim H."/>
            <person name="Kim K.W."/>
            <person name="Kim S."/>
            <person name="Langenberger D."/>
            <person name="Lee M.K."/>
            <person name="Lee T."/>
            <person name="Mane S."/>
            <person name="Marcais G."/>
            <person name="Marz M."/>
            <person name="McElroy A.P."/>
            <person name="Modise T."/>
            <person name="Nefedov M."/>
            <person name="Notredame C."/>
            <person name="Paton I.R."/>
            <person name="Payne W.S."/>
            <person name="Pertea G."/>
            <person name="Prickett D."/>
            <person name="Puiu D."/>
            <person name="Qioa D."/>
            <person name="Raineri E."/>
            <person name="Ruffier M."/>
            <person name="Salzberg S.L."/>
            <person name="Schatz M.C."/>
            <person name="Scheuring C."/>
            <person name="Schmidt C.J."/>
            <person name="Schroeder S."/>
            <person name="Searle S.M."/>
            <person name="Smith E.J."/>
            <person name="Smith J."/>
            <person name="Sonstegard T.S."/>
            <person name="Stadler P.F."/>
            <person name="Tafer H."/>
            <person name="Tu Z.J."/>
            <person name="Van Tassell C.P."/>
            <person name="Vilella A.J."/>
            <person name="Williams K.P."/>
            <person name="Yorke J.A."/>
            <person name="Zhang L."/>
            <person name="Zhang H.B."/>
            <person name="Zhang X."/>
            <person name="Zhang Y."/>
            <person name="Reed K.M."/>
        </authorList>
    </citation>
    <scope>NUCLEOTIDE SEQUENCE [LARGE SCALE GENOMIC DNA]</scope>
</reference>
<dbReference type="Pfam" id="PF00627">
    <property type="entry name" value="UBA"/>
    <property type="match status" value="2"/>
</dbReference>
<feature type="domain" description="UBP-type" evidence="20">
    <location>
        <begin position="132"/>
        <end position="240"/>
    </location>
</feature>
<dbReference type="InterPro" id="IPR038765">
    <property type="entry name" value="Papain-like_cys_pep_sf"/>
</dbReference>
<dbReference type="InterPro" id="IPR050185">
    <property type="entry name" value="Ub_carboxyl-term_hydrolase"/>
</dbReference>
<feature type="transmembrane region" description="Helical" evidence="17">
    <location>
        <begin position="309"/>
        <end position="330"/>
    </location>
</feature>
<keyword evidence="17" id="KW-0812">Transmembrane</keyword>
<evidence type="ECO:0000313" key="21">
    <source>
        <dbReference type="Ensembl" id="ENSMGAP00000031748.1"/>
    </source>
</evidence>
<dbReference type="Pfam" id="PF17807">
    <property type="entry name" value="zf-UBP_var"/>
    <property type="match status" value="1"/>
</dbReference>
<sequence length="826" mass="93048">DSEGGLYVCMNTFLGFGREHIERHYRKTGQCVYLHLKRHKVPGASGGALPKRRNAKLFLDLEANGDLSSDDFEYEDEAKLVIFPDHYEISLPNIEELPALVSEHVTIASDALLSAKSPYRKQDPDSWEEELQASKHAKSLVQLDNGVRIPPSGWKCSKCDLRENLWLNLTDGSVLCGKWFFDGSGGNGHAMEHYKETGYPLAVKLGTITPDGADVYSFDEEEPVLDPHIAKHLAHFGIDMLQMQVAENGLRDNDIKPRVSEWEVIQEAGVKLKPMYGPGYTGMKNLGNSCYLNAVMQAIFSIPEFQRKIFYFLSVFSCVWFFCFFPSHFLSYRAKLGHGLLSGQYSKPPMKSELIEQVMKEEHKPQQNGISPQMFKAFISKDHTEFSSNRQQDAQEFFLHLINLVERNPVGSENPSDVFRFLVEERTQCCQSRKVRYTERVDYIMQLPVAMEAATNKDELIAYELKRREAEAARRAPPELVRAKIPFSACLQAFSEPSNVEDFWSSALQAKSAGVKTSRFASFPQYLVVQIKKFTFGLDWIPKKLDVSIDMPDFLDINHLRAMGLQPGEEELPDIAPPIIIPEDPKGSDFCSPDVHHETKNLVPETVSALDIDESSVMQLAEMGFPLEACRKAVYYTGNLGAEVAFNWIIAHMEEPDFAEPLVVPVFGGTASSGVAGFGAVGLDNQPPEEMVSIIISMGFQRSLAIQALKATNNNLERALEWIFNHPELEEEDGEPALSMMDLENHTNANILAEARSEGPRIKDGPGRYELFGFISHMGTSTMSGHYVCHLKKEGRWVIYNDLRVCASERPPKDLGYIYFYHRIPS</sequence>
<feature type="binding site" evidence="14">
    <location>
        <position position="156"/>
    </location>
    <ligand>
        <name>Zn(2+)</name>
        <dbReference type="ChEBI" id="CHEBI:29105"/>
    </ligand>
</feature>
<dbReference type="FunFam" id="3.90.70.10:FF:000063">
    <property type="entry name" value="Ubiquitin carboxyl-terminal hydrolase"/>
    <property type="match status" value="1"/>
</dbReference>
<evidence type="ECO:0000256" key="12">
    <source>
        <dbReference type="PIRNR" id="PIRNR016308"/>
    </source>
</evidence>
<dbReference type="Bgee" id="ENSMGAG00000009725">
    <property type="expression patterns" value="Expressed in pectoralis major and 7 other cell types or tissues"/>
</dbReference>
<dbReference type="InterPro" id="IPR013083">
    <property type="entry name" value="Znf_RING/FYVE/PHD"/>
</dbReference>
<dbReference type="SUPFAM" id="SSF54001">
    <property type="entry name" value="Cysteine proteinases"/>
    <property type="match status" value="1"/>
</dbReference>
<dbReference type="AlphaFoldDB" id="A0A803YJ00"/>
<evidence type="ECO:0000256" key="1">
    <source>
        <dbReference type="ARBA" id="ARBA00000707"/>
    </source>
</evidence>
<keyword evidence="7 12" id="KW-0833">Ubl conjugation pathway</keyword>
<protein>
    <recommendedName>
        <fullName evidence="12 16">Ubiquitin carboxyl-terminal hydrolase</fullName>
        <ecNumber evidence="12 16">3.4.19.12</ecNumber>
    </recommendedName>
</protein>
<evidence type="ECO:0000256" key="15">
    <source>
        <dbReference type="PROSITE-ProRule" id="PRU00502"/>
    </source>
</evidence>
<keyword evidence="4 12" id="KW-0479">Metal-binding</keyword>
<evidence type="ECO:0000256" key="4">
    <source>
        <dbReference type="ARBA" id="ARBA00022723"/>
    </source>
</evidence>
<dbReference type="Pfam" id="PF02148">
    <property type="entry name" value="zf-UBP"/>
    <property type="match status" value="1"/>
</dbReference>
<proteinExistence type="inferred from homology"/>
<evidence type="ECO:0000259" key="18">
    <source>
        <dbReference type="PROSITE" id="PS50030"/>
    </source>
</evidence>
<dbReference type="PANTHER" id="PTHR21646">
    <property type="entry name" value="UBIQUITIN CARBOXYL-TERMINAL HYDROLASE"/>
    <property type="match status" value="1"/>
</dbReference>
<evidence type="ECO:0000256" key="6">
    <source>
        <dbReference type="ARBA" id="ARBA00022771"/>
    </source>
</evidence>
<dbReference type="InterPro" id="IPR009060">
    <property type="entry name" value="UBA-like_sf"/>
</dbReference>
<dbReference type="Pfam" id="PF00443">
    <property type="entry name" value="UCH"/>
    <property type="match status" value="1"/>
</dbReference>
<evidence type="ECO:0000313" key="22">
    <source>
        <dbReference type="Proteomes" id="UP000001645"/>
    </source>
</evidence>
<dbReference type="SUPFAM" id="SSF46934">
    <property type="entry name" value="UBA-like"/>
    <property type="match status" value="1"/>
</dbReference>
<evidence type="ECO:0000256" key="16">
    <source>
        <dbReference type="RuleBase" id="RU366025"/>
    </source>
</evidence>
<evidence type="ECO:0000256" key="2">
    <source>
        <dbReference type="ARBA" id="ARBA00009085"/>
    </source>
</evidence>
<evidence type="ECO:0000256" key="14">
    <source>
        <dbReference type="PIRSR" id="PIRSR016308-3"/>
    </source>
</evidence>
<dbReference type="InterPro" id="IPR001607">
    <property type="entry name" value="Znf_UBP"/>
</dbReference>
<dbReference type="GO" id="GO:0006508">
    <property type="term" value="P:proteolysis"/>
    <property type="evidence" value="ECO:0007669"/>
    <property type="project" value="UniProtKB-KW"/>
</dbReference>
<evidence type="ECO:0000256" key="17">
    <source>
        <dbReference type="SAM" id="Phobius"/>
    </source>
</evidence>
<dbReference type="InterPro" id="IPR001394">
    <property type="entry name" value="Peptidase_C19_UCH"/>
</dbReference>
<evidence type="ECO:0000256" key="5">
    <source>
        <dbReference type="ARBA" id="ARBA00022737"/>
    </source>
</evidence>
<dbReference type="PROSITE" id="PS50235">
    <property type="entry name" value="USP_3"/>
    <property type="match status" value="1"/>
</dbReference>
<dbReference type="GeneTree" id="ENSGT00940000157401"/>
<dbReference type="InterPro" id="IPR041432">
    <property type="entry name" value="UBP13_Znf-UBP_var"/>
</dbReference>